<dbReference type="GO" id="GO:0005634">
    <property type="term" value="C:nucleus"/>
    <property type="evidence" value="ECO:0007669"/>
    <property type="project" value="TreeGrafter"/>
</dbReference>
<evidence type="ECO:0000259" key="7">
    <source>
        <dbReference type="PROSITE" id="PS50217"/>
    </source>
</evidence>
<name>A0A8C5DLT7_GOUWI</name>
<dbReference type="Ensembl" id="ENSGWIT00000009810.1">
    <property type="protein sequence ID" value="ENSGWIP00000008782.1"/>
    <property type="gene ID" value="ENSGWIG00000005241.1"/>
</dbReference>
<dbReference type="GO" id="GO:0003677">
    <property type="term" value="F:DNA binding"/>
    <property type="evidence" value="ECO:0007669"/>
    <property type="project" value="UniProtKB-KW"/>
</dbReference>
<dbReference type="GO" id="GO:0003700">
    <property type="term" value="F:DNA-binding transcription factor activity"/>
    <property type="evidence" value="ECO:0007669"/>
    <property type="project" value="InterPro"/>
</dbReference>
<protein>
    <recommendedName>
        <fullName evidence="7">BZIP domain-containing protein</fullName>
    </recommendedName>
</protein>
<evidence type="ECO:0000256" key="2">
    <source>
        <dbReference type="ARBA" id="ARBA00023015"/>
    </source>
</evidence>
<sequence length="260" mass="28828">MHNFSFFIDIQYIEESCSKSKSLVAGSSCDEDAANNNNNSARRKRDLIPNEKKDDGYWDKRRKNNEAAKRSREKRRANDMVLEQRILGLLEENAQLRAELLAVKFRFGLVKDPSDIQQITSSAAEATAGCTEGSISGIPNSSSYLCSSETEGNAGFHAECQAEVKGTALPHKLRLKYRAMSNAPAGPQTELYPTLPQHPYLALPSNPHNGQANGDSREVDNDIDYMEEAKAEESEQAELKKEGGRKESGSERGGRNKRCD</sequence>
<accession>A0A8C5DLT7</accession>
<evidence type="ECO:0000313" key="8">
    <source>
        <dbReference type="Ensembl" id="ENSGWIP00000008782.1"/>
    </source>
</evidence>
<dbReference type="PROSITE" id="PS00036">
    <property type="entry name" value="BZIP_BASIC"/>
    <property type="match status" value="1"/>
</dbReference>
<keyword evidence="9" id="KW-1185">Reference proteome</keyword>
<dbReference type="GO" id="GO:0007623">
    <property type="term" value="P:circadian rhythm"/>
    <property type="evidence" value="ECO:0007669"/>
    <property type="project" value="TreeGrafter"/>
</dbReference>
<dbReference type="CDD" id="cd14694">
    <property type="entry name" value="bZIP_NFIL3"/>
    <property type="match status" value="1"/>
</dbReference>
<dbReference type="InterPro" id="IPR004827">
    <property type="entry name" value="bZIP"/>
</dbReference>
<dbReference type="PANTHER" id="PTHR15284">
    <property type="entry name" value="NUCLEAR FACTOR INTERLEUKIN-3-REGULATED PROTEIN"/>
    <property type="match status" value="1"/>
</dbReference>
<dbReference type="InterPro" id="IPR047229">
    <property type="entry name" value="NFIL3-like"/>
</dbReference>
<feature type="region of interest" description="Disordered" evidence="6">
    <location>
        <begin position="28"/>
        <end position="75"/>
    </location>
</feature>
<dbReference type="InterPro" id="IPR047106">
    <property type="entry name" value="NFIL3-like_bZIP"/>
</dbReference>
<dbReference type="Proteomes" id="UP000694680">
    <property type="component" value="Chromosome 1"/>
</dbReference>
<evidence type="ECO:0000256" key="3">
    <source>
        <dbReference type="ARBA" id="ARBA00023125"/>
    </source>
</evidence>
<feature type="compositionally biased region" description="Basic and acidic residues" evidence="6">
    <location>
        <begin position="227"/>
        <end position="260"/>
    </location>
</feature>
<dbReference type="AlphaFoldDB" id="A0A8C5DLT7"/>
<dbReference type="PROSITE" id="PS50217">
    <property type="entry name" value="BZIP"/>
    <property type="match status" value="1"/>
</dbReference>
<dbReference type="SMART" id="SM00338">
    <property type="entry name" value="BRLZ"/>
    <property type="match status" value="1"/>
</dbReference>
<dbReference type="InterPro" id="IPR046347">
    <property type="entry name" value="bZIP_sf"/>
</dbReference>
<evidence type="ECO:0000256" key="5">
    <source>
        <dbReference type="ARBA" id="ARBA00023242"/>
    </source>
</evidence>
<dbReference type="SUPFAM" id="SSF57959">
    <property type="entry name" value="Leucine zipper domain"/>
    <property type="match status" value="1"/>
</dbReference>
<evidence type="ECO:0000313" key="9">
    <source>
        <dbReference type="Proteomes" id="UP000694680"/>
    </source>
</evidence>
<comment type="similarity">
    <text evidence="1">Belongs to the bZIP family. NFIL3 subfamily.</text>
</comment>
<keyword evidence="5" id="KW-0539">Nucleus</keyword>
<feature type="compositionally biased region" description="Basic and acidic residues" evidence="6">
    <location>
        <begin position="46"/>
        <end position="70"/>
    </location>
</feature>
<evidence type="ECO:0000256" key="6">
    <source>
        <dbReference type="SAM" id="MobiDB-lite"/>
    </source>
</evidence>
<evidence type="ECO:0000256" key="1">
    <source>
        <dbReference type="ARBA" id="ARBA00006079"/>
    </source>
</evidence>
<dbReference type="Pfam" id="PF07716">
    <property type="entry name" value="bZIP_2"/>
    <property type="match status" value="1"/>
</dbReference>
<feature type="region of interest" description="Disordered" evidence="6">
    <location>
        <begin position="188"/>
        <end position="260"/>
    </location>
</feature>
<dbReference type="Gene3D" id="1.20.5.170">
    <property type="match status" value="1"/>
</dbReference>
<keyword evidence="3" id="KW-0238">DNA-binding</keyword>
<dbReference type="PANTHER" id="PTHR15284:SF6">
    <property type="entry name" value="HYPOTHETICAL LOC799271-RELATED"/>
    <property type="match status" value="1"/>
</dbReference>
<reference evidence="8" key="3">
    <citation type="submission" date="2025-09" db="UniProtKB">
        <authorList>
            <consortium name="Ensembl"/>
        </authorList>
    </citation>
    <scope>IDENTIFICATION</scope>
</reference>
<keyword evidence="2" id="KW-0805">Transcription regulation</keyword>
<proteinExistence type="inferred from homology"/>
<reference evidence="8" key="1">
    <citation type="submission" date="2020-06" db="EMBL/GenBank/DDBJ databases">
        <authorList>
            <consortium name="Wellcome Sanger Institute Data Sharing"/>
        </authorList>
    </citation>
    <scope>NUCLEOTIDE SEQUENCE [LARGE SCALE GENOMIC DNA]</scope>
</reference>
<dbReference type="FunFam" id="1.20.5.170:FF:000025">
    <property type="entry name" value="nuclear factor interleukin-3-regulated protein-like"/>
    <property type="match status" value="1"/>
</dbReference>
<organism evidence="8 9">
    <name type="scientific">Gouania willdenowi</name>
    <name type="common">Blunt-snouted clingfish</name>
    <name type="synonym">Lepadogaster willdenowi</name>
    <dbReference type="NCBI Taxonomy" id="441366"/>
    <lineage>
        <taxon>Eukaryota</taxon>
        <taxon>Metazoa</taxon>
        <taxon>Chordata</taxon>
        <taxon>Craniata</taxon>
        <taxon>Vertebrata</taxon>
        <taxon>Euteleostomi</taxon>
        <taxon>Actinopterygii</taxon>
        <taxon>Neopterygii</taxon>
        <taxon>Teleostei</taxon>
        <taxon>Neoteleostei</taxon>
        <taxon>Acanthomorphata</taxon>
        <taxon>Ovalentaria</taxon>
        <taxon>Blenniimorphae</taxon>
        <taxon>Blenniiformes</taxon>
        <taxon>Gobiesocoidei</taxon>
        <taxon>Gobiesocidae</taxon>
        <taxon>Gobiesocinae</taxon>
        <taxon>Gouania</taxon>
    </lineage>
</organism>
<reference evidence="8" key="2">
    <citation type="submission" date="2025-08" db="UniProtKB">
        <authorList>
            <consortium name="Ensembl"/>
        </authorList>
    </citation>
    <scope>IDENTIFICATION</scope>
</reference>
<evidence type="ECO:0000256" key="4">
    <source>
        <dbReference type="ARBA" id="ARBA00023163"/>
    </source>
</evidence>
<feature type="domain" description="BZIP" evidence="7">
    <location>
        <begin position="54"/>
        <end position="100"/>
    </location>
</feature>
<keyword evidence="4" id="KW-0804">Transcription</keyword>